<proteinExistence type="predicted"/>
<comment type="caution">
    <text evidence="2">The sequence shown here is derived from an EMBL/GenBank/DDBJ whole genome shotgun (WGS) entry which is preliminary data.</text>
</comment>
<keyword evidence="3" id="KW-1185">Reference proteome</keyword>
<gene>
    <name evidence="2" type="ORF">RJ639_030032</name>
</gene>
<evidence type="ECO:0000313" key="2">
    <source>
        <dbReference type="EMBL" id="KAK3036433.1"/>
    </source>
</evidence>
<evidence type="ECO:0000313" key="3">
    <source>
        <dbReference type="Proteomes" id="UP001188597"/>
    </source>
</evidence>
<organism evidence="2 3">
    <name type="scientific">Escallonia herrerae</name>
    <dbReference type="NCBI Taxonomy" id="1293975"/>
    <lineage>
        <taxon>Eukaryota</taxon>
        <taxon>Viridiplantae</taxon>
        <taxon>Streptophyta</taxon>
        <taxon>Embryophyta</taxon>
        <taxon>Tracheophyta</taxon>
        <taxon>Spermatophyta</taxon>
        <taxon>Magnoliopsida</taxon>
        <taxon>eudicotyledons</taxon>
        <taxon>Gunneridae</taxon>
        <taxon>Pentapetalae</taxon>
        <taxon>asterids</taxon>
        <taxon>campanulids</taxon>
        <taxon>Escalloniales</taxon>
        <taxon>Escalloniaceae</taxon>
        <taxon>Escallonia</taxon>
    </lineage>
</organism>
<keyword evidence="1" id="KW-0472">Membrane</keyword>
<sequence>MSDWGPVFVAVVLFILLTPGLLFQMPGHGRCIEFGNFRTSGVSILVHAILYFALICIFLLAVGVHVYLGSFPSRKLKYQPGCEKCKERRSDQRSSPIVHLSKVYNLAKYRLCRGCSQTLSSERRKKNQCSYRGNKADKKGSFGCLPGLLLQLPGNSRQVEFGSMKTNGKAIAVHTLIFFALYAILILAVHIHIYTGA</sequence>
<name>A0AA89BD73_9ASTE</name>
<feature type="transmembrane region" description="Helical" evidence="1">
    <location>
        <begin position="7"/>
        <end position="24"/>
    </location>
</feature>
<feature type="transmembrane region" description="Helical" evidence="1">
    <location>
        <begin position="44"/>
        <end position="68"/>
    </location>
</feature>
<accession>A0AA89BD73</accession>
<evidence type="ECO:0000256" key="1">
    <source>
        <dbReference type="SAM" id="Phobius"/>
    </source>
</evidence>
<dbReference type="Pfam" id="PF11820">
    <property type="entry name" value="DUF3339"/>
    <property type="match status" value="2"/>
</dbReference>
<dbReference type="Proteomes" id="UP001188597">
    <property type="component" value="Unassembled WGS sequence"/>
</dbReference>
<keyword evidence="1" id="KW-1133">Transmembrane helix</keyword>
<dbReference type="EMBL" id="JAVXUP010000148">
    <property type="protein sequence ID" value="KAK3036433.1"/>
    <property type="molecule type" value="Genomic_DNA"/>
</dbReference>
<dbReference type="AlphaFoldDB" id="A0AA89BD73"/>
<dbReference type="PANTHER" id="PTHR33128">
    <property type="entry name" value="OS05G0103400 PROTEIN"/>
    <property type="match status" value="1"/>
</dbReference>
<feature type="transmembrane region" description="Helical" evidence="1">
    <location>
        <begin position="171"/>
        <end position="194"/>
    </location>
</feature>
<dbReference type="InterPro" id="IPR021775">
    <property type="entry name" value="DUF3339"/>
</dbReference>
<protein>
    <submittedName>
        <fullName evidence="2">Uncharacterized protein</fullName>
    </submittedName>
</protein>
<keyword evidence="1" id="KW-0812">Transmembrane</keyword>
<reference evidence="2" key="1">
    <citation type="submission" date="2022-12" db="EMBL/GenBank/DDBJ databases">
        <title>Draft genome assemblies for two species of Escallonia (Escalloniales).</title>
        <authorList>
            <person name="Chanderbali A."/>
            <person name="Dervinis C."/>
            <person name="Anghel I."/>
            <person name="Soltis D."/>
            <person name="Soltis P."/>
            <person name="Zapata F."/>
        </authorList>
    </citation>
    <scope>NUCLEOTIDE SEQUENCE</scope>
    <source>
        <strain evidence="2">UCBG64.0493</strain>
        <tissue evidence="2">Leaf</tissue>
    </source>
</reference>
<dbReference type="PANTHER" id="PTHR33128:SF55">
    <property type="entry name" value="TRANSMEMBRANE PROTEIN"/>
    <property type="match status" value="1"/>
</dbReference>